<dbReference type="PANTHER" id="PTHR43108:SF4">
    <property type="entry name" value="EXTRACELLULAR SULFATASE SULF-2"/>
    <property type="match status" value="1"/>
</dbReference>
<name>A0ABD0Q4I5_CIRMR</name>
<keyword evidence="4" id="KW-1185">Reference proteome</keyword>
<dbReference type="SUPFAM" id="SSF53649">
    <property type="entry name" value="Alkaline phosphatase-like"/>
    <property type="match status" value="1"/>
</dbReference>
<comment type="similarity">
    <text evidence="1">Belongs to the sulfatase family.</text>
</comment>
<evidence type="ECO:0000313" key="4">
    <source>
        <dbReference type="Proteomes" id="UP001529510"/>
    </source>
</evidence>
<evidence type="ECO:0000256" key="1">
    <source>
        <dbReference type="ARBA" id="ARBA00008779"/>
    </source>
</evidence>
<evidence type="ECO:0000259" key="2">
    <source>
        <dbReference type="Pfam" id="PF16347"/>
    </source>
</evidence>
<accession>A0ABD0Q4I5</accession>
<organism evidence="3 4">
    <name type="scientific">Cirrhinus mrigala</name>
    <name type="common">Mrigala</name>
    <dbReference type="NCBI Taxonomy" id="683832"/>
    <lineage>
        <taxon>Eukaryota</taxon>
        <taxon>Metazoa</taxon>
        <taxon>Chordata</taxon>
        <taxon>Craniata</taxon>
        <taxon>Vertebrata</taxon>
        <taxon>Euteleostomi</taxon>
        <taxon>Actinopterygii</taxon>
        <taxon>Neopterygii</taxon>
        <taxon>Teleostei</taxon>
        <taxon>Ostariophysi</taxon>
        <taxon>Cypriniformes</taxon>
        <taxon>Cyprinidae</taxon>
        <taxon>Labeoninae</taxon>
        <taxon>Labeonini</taxon>
        <taxon>Cirrhinus</taxon>
    </lineage>
</organism>
<dbReference type="PANTHER" id="PTHR43108">
    <property type="entry name" value="N-ACETYLGLUCOSAMINE-6-SULFATASE FAMILY MEMBER"/>
    <property type="match status" value="1"/>
</dbReference>
<feature type="domain" description="N-sulphoglucosamine sulphohydrolase C-terminal" evidence="2">
    <location>
        <begin position="32"/>
        <end position="96"/>
    </location>
</feature>
<evidence type="ECO:0000313" key="3">
    <source>
        <dbReference type="EMBL" id="KAL0181189.1"/>
    </source>
</evidence>
<dbReference type="Pfam" id="PF16347">
    <property type="entry name" value="SGSH_C"/>
    <property type="match status" value="1"/>
</dbReference>
<gene>
    <name evidence="3" type="ORF">M9458_023595</name>
</gene>
<feature type="non-terminal residue" evidence="3">
    <location>
        <position position="98"/>
    </location>
</feature>
<comment type="caution">
    <text evidence="3">The sequence shown here is derived from an EMBL/GenBank/DDBJ whole genome shotgun (WGS) entry which is preliminary data.</text>
</comment>
<reference evidence="3 4" key="1">
    <citation type="submission" date="2024-05" db="EMBL/GenBank/DDBJ databases">
        <title>Genome sequencing and assembly of Indian major carp, Cirrhinus mrigala (Hamilton, 1822).</title>
        <authorList>
            <person name="Mohindra V."/>
            <person name="Chowdhury L.M."/>
            <person name="Lal K."/>
            <person name="Jena J.K."/>
        </authorList>
    </citation>
    <scope>NUCLEOTIDE SEQUENCE [LARGE SCALE GENOMIC DNA]</scope>
    <source>
        <strain evidence="3">CM1030</strain>
        <tissue evidence="3">Blood</tissue>
    </source>
</reference>
<dbReference type="AlphaFoldDB" id="A0ABD0Q4I5"/>
<dbReference type="InterPro" id="IPR017850">
    <property type="entry name" value="Alkaline_phosphatase_core_sf"/>
</dbReference>
<dbReference type="Gene3D" id="3.40.720.10">
    <property type="entry name" value="Alkaline Phosphatase, subunit A"/>
    <property type="match status" value="1"/>
</dbReference>
<protein>
    <recommendedName>
        <fullName evidence="2">N-sulphoglucosamine sulphohydrolase C-terminal domain-containing protein</fullName>
    </recommendedName>
</protein>
<proteinExistence type="inferred from homology"/>
<dbReference type="EMBL" id="JAMKFB020000011">
    <property type="protein sequence ID" value="KAL0181189.1"/>
    <property type="molecule type" value="Genomic_DNA"/>
</dbReference>
<sequence length="98" mass="10933">MLVETGELDNTYIIYMSDHGYHIGQFGLVKGKSMPYEFDIRIPFYLRGPNVDGGAINPHIVLNTDLAPTLLDMAGVDIPLDMDGKSILKLLEKERPVN</sequence>
<dbReference type="Proteomes" id="UP001529510">
    <property type="component" value="Unassembled WGS sequence"/>
</dbReference>
<dbReference type="InterPro" id="IPR032506">
    <property type="entry name" value="SGSH_C"/>
</dbReference>